<accession>A0AAD8AKS0</accession>
<evidence type="ECO:0000313" key="2">
    <source>
        <dbReference type="Proteomes" id="UP001233999"/>
    </source>
</evidence>
<name>A0AAD8AKS0_DIPPU</name>
<comment type="caution">
    <text evidence="1">The sequence shown here is derived from an EMBL/GenBank/DDBJ whole genome shotgun (WGS) entry which is preliminary data.</text>
</comment>
<protein>
    <submittedName>
        <fullName evidence="1">Uncharacterized protein</fullName>
    </submittedName>
</protein>
<feature type="non-terminal residue" evidence="1">
    <location>
        <position position="1"/>
    </location>
</feature>
<sequence length="116" mass="13910">RTYRGKKYTWYDESRALNHHTLKTFLDYKNKIKSVNFLRKKAIKKARVCEKLNLIQFYKVDFCGRDIKMPLRTPSLNNNLDTSTSLVYIHFCITVVSIIRYMNNFKQRLRVVNLNS</sequence>
<evidence type="ECO:0000313" key="1">
    <source>
        <dbReference type="EMBL" id="KAJ9600466.1"/>
    </source>
</evidence>
<dbReference type="EMBL" id="JASPKZ010000419">
    <property type="protein sequence ID" value="KAJ9600466.1"/>
    <property type="molecule type" value="Genomic_DNA"/>
</dbReference>
<keyword evidence="2" id="KW-1185">Reference proteome</keyword>
<feature type="non-terminal residue" evidence="1">
    <location>
        <position position="116"/>
    </location>
</feature>
<dbReference type="AlphaFoldDB" id="A0AAD8AKS0"/>
<gene>
    <name evidence="1" type="ORF">L9F63_009236</name>
</gene>
<reference evidence="1" key="2">
    <citation type="submission" date="2023-05" db="EMBL/GenBank/DDBJ databases">
        <authorList>
            <person name="Fouks B."/>
        </authorList>
    </citation>
    <scope>NUCLEOTIDE SEQUENCE</scope>
    <source>
        <strain evidence="1">Stay&amp;Tobe</strain>
        <tissue evidence="1">Testes</tissue>
    </source>
</reference>
<reference evidence="1" key="1">
    <citation type="journal article" date="2023" name="IScience">
        <title>Live-bearing cockroach genome reveals convergent evolutionary mechanisms linked to viviparity in insects and beyond.</title>
        <authorList>
            <person name="Fouks B."/>
            <person name="Harrison M.C."/>
            <person name="Mikhailova A.A."/>
            <person name="Marchal E."/>
            <person name="English S."/>
            <person name="Carruthers M."/>
            <person name="Jennings E.C."/>
            <person name="Chiamaka E.L."/>
            <person name="Frigard R.A."/>
            <person name="Pippel M."/>
            <person name="Attardo G.M."/>
            <person name="Benoit J.B."/>
            <person name="Bornberg-Bauer E."/>
            <person name="Tobe S.S."/>
        </authorList>
    </citation>
    <scope>NUCLEOTIDE SEQUENCE</scope>
    <source>
        <strain evidence="1">Stay&amp;Tobe</strain>
    </source>
</reference>
<organism evidence="1 2">
    <name type="scientific">Diploptera punctata</name>
    <name type="common">Pacific beetle cockroach</name>
    <dbReference type="NCBI Taxonomy" id="6984"/>
    <lineage>
        <taxon>Eukaryota</taxon>
        <taxon>Metazoa</taxon>
        <taxon>Ecdysozoa</taxon>
        <taxon>Arthropoda</taxon>
        <taxon>Hexapoda</taxon>
        <taxon>Insecta</taxon>
        <taxon>Pterygota</taxon>
        <taxon>Neoptera</taxon>
        <taxon>Polyneoptera</taxon>
        <taxon>Dictyoptera</taxon>
        <taxon>Blattodea</taxon>
        <taxon>Blaberoidea</taxon>
        <taxon>Blaberidae</taxon>
        <taxon>Diplopterinae</taxon>
        <taxon>Diploptera</taxon>
    </lineage>
</organism>
<proteinExistence type="predicted"/>
<dbReference type="Proteomes" id="UP001233999">
    <property type="component" value="Unassembled WGS sequence"/>
</dbReference>